<protein>
    <submittedName>
        <fullName evidence="4">Helix-turn-helix transcriptional regulator</fullName>
    </submittedName>
</protein>
<evidence type="ECO:0000313" key="3">
    <source>
        <dbReference type="EMBL" id="WTS09712.1"/>
    </source>
</evidence>
<dbReference type="EMBL" id="CP108195">
    <property type="protein sequence ID" value="WTS09712.1"/>
    <property type="molecule type" value="Genomic_DNA"/>
</dbReference>
<reference evidence="4" key="1">
    <citation type="submission" date="2022-10" db="EMBL/GenBank/DDBJ databases">
        <title>The complete genomes of actinobacterial strains from the NBC collection.</title>
        <authorList>
            <person name="Joergensen T.S."/>
            <person name="Alvarez Arevalo M."/>
            <person name="Sterndorff E.B."/>
            <person name="Faurdal D."/>
            <person name="Vuksanovic O."/>
            <person name="Mourched A.-S."/>
            <person name="Charusanti P."/>
            <person name="Shaw S."/>
            <person name="Blin K."/>
            <person name="Weber T."/>
        </authorList>
    </citation>
    <scope>NUCLEOTIDE SEQUENCE</scope>
    <source>
        <strain evidence="4">NBC_00119</strain>
    </source>
</reference>
<gene>
    <name evidence="3" type="ORF">OHU69_00220</name>
    <name evidence="4" type="ORF">OHU69_50450</name>
</gene>
<name>A0AAU1UML0_9ACTN</name>
<feature type="region of interest" description="Disordered" evidence="1">
    <location>
        <begin position="347"/>
        <end position="369"/>
    </location>
</feature>
<evidence type="ECO:0000256" key="1">
    <source>
        <dbReference type="SAM" id="MobiDB-lite"/>
    </source>
</evidence>
<feature type="region of interest" description="Disordered" evidence="1">
    <location>
        <begin position="1"/>
        <end position="26"/>
    </location>
</feature>
<dbReference type="GO" id="GO:0003677">
    <property type="term" value="F:DNA binding"/>
    <property type="evidence" value="ECO:0007669"/>
    <property type="project" value="InterPro"/>
</dbReference>
<feature type="region of interest" description="Disordered" evidence="1">
    <location>
        <begin position="150"/>
        <end position="169"/>
    </location>
</feature>
<dbReference type="Gene3D" id="1.10.260.40">
    <property type="entry name" value="lambda repressor-like DNA-binding domains"/>
    <property type="match status" value="1"/>
</dbReference>
<dbReference type="SMART" id="SM00530">
    <property type="entry name" value="HTH_XRE"/>
    <property type="match status" value="1"/>
</dbReference>
<organism evidence="4">
    <name type="scientific">Streptomyces sp. NBC_00119</name>
    <dbReference type="NCBI Taxonomy" id="2975659"/>
    <lineage>
        <taxon>Bacteria</taxon>
        <taxon>Bacillati</taxon>
        <taxon>Actinomycetota</taxon>
        <taxon>Actinomycetes</taxon>
        <taxon>Kitasatosporales</taxon>
        <taxon>Streptomycetaceae</taxon>
        <taxon>Streptomyces</taxon>
    </lineage>
</organism>
<dbReference type="PROSITE" id="PS50943">
    <property type="entry name" value="HTH_CROC1"/>
    <property type="match status" value="1"/>
</dbReference>
<feature type="compositionally biased region" description="Basic and acidic residues" evidence="1">
    <location>
        <begin position="354"/>
        <end position="369"/>
    </location>
</feature>
<dbReference type="CDD" id="cd00093">
    <property type="entry name" value="HTH_XRE"/>
    <property type="match status" value="1"/>
</dbReference>
<evidence type="ECO:0000259" key="2">
    <source>
        <dbReference type="PROSITE" id="PS50943"/>
    </source>
</evidence>
<dbReference type="InterPro" id="IPR001387">
    <property type="entry name" value="Cro/C1-type_HTH"/>
</dbReference>
<feature type="domain" description="HTH cro/C1-type" evidence="2">
    <location>
        <begin position="190"/>
        <end position="236"/>
    </location>
</feature>
<dbReference type="InterPro" id="IPR010982">
    <property type="entry name" value="Lambda_DNA-bd_dom_sf"/>
</dbReference>
<dbReference type="AlphaFoldDB" id="A0AAU1UML0"/>
<accession>A0AAU1UML0</accession>
<evidence type="ECO:0000313" key="4">
    <source>
        <dbReference type="EMBL" id="WTS18461.1"/>
    </source>
</evidence>
<dbReference type="Pfam" id="PF13560">
    <property type="entry name" value="HTH_31"/>
    <property type="match status" value="1"/>
</dbReference>
<sequence length="369" mass="39474">MGISPHGGTCRHCHTPLPQASGPGRKREYCNADCRRRAQRDRDGASVRARSSLPLGARLAEDLQALATALLQGEYDEQPLEELLHCAAELAKEVDYYVAAAVQDARSRGADWERVAAAAGISATTARNRWAESEVRRRLQRRAADRALSRAAAVPAASREGEAGQPRSQTAARASAKLAAALSHLHETSGLTIREVAERTGVSPSYVSRILSGERTPTWQVVGELAELCGGDPMELSVLWESMHGLTAPPRPAIPGAVARLQAALRGLYLAAGRPDIEQLRRASHGVLTAQSIQHMLGGELVPAWPATSALVTALGGWPADVRPLWEAVHYAFLVCLDPVPDQAIAPSAPGVRPDADLDGELRLHPDHP</sequence>
<dbReference type="EMBL" id="CP108195">
    <property type="protein sequence ID" value="WTS18461.1"/>
    <property type="molecule type" value="Genomic_DNA"/>
</dbReference>
<proteinExistence type="predicted"/>
<dbReference type="SUPFAM" id="SSF47413">
    <property type="entry name" value="lambda repressor-like DNA-binding domains"/>
    <property type="match status" value="1"/>
</dbReference>